<dbReference type="InterPro" id="IPR020471">
    <property type="entry name" value="AKR"/>
</dbReference>
<accession>A0A081G4S6</accession>
<gene>
    <name evidence="3" type="ORF">ADIMK_0093</name>
</gene>
<dbReference type="Proteomes" id="UP000028252">
    <property type="component" value="Unassembled WGS sequence"/>
</dbReference>
<dbReference type="Gene3D" id="3.20.20.100">
    <property type="entry name" value="NADP-dependent oxidoreductase domain"/>
    <property type="match status" value="1"/>
</dbReference>
<evidence type="ECO:0000313" key="3">
    <source>
        <dbReference type="EMBL" id="KEA65781.1"/>
    </source>
</evidence>
<dbReference type="eggNOG" id="COG0667">
    <property type="taxonomic scope" value="Bacteria"/>
</dbReference>
<dbReference type="Pfam" id="PF00248">
    <property type="entry name" value="Aldo_ket_red"/>
    <property type="match status" value="1"/>
</dbReference>
<dbReference type="EMBL" id="JMQN01000004">
    <property type="protein sequence ID" value="KEA65781.1"/>
    <property type="molecule type" value="Genomic_DNA"/>
</dbReference>
<dbReference type="GO" id="GO:0005737">
    <property type="term" value="C:cytoplasm"/>
    <property type="evidence" value="ECO:0007669"/>
    <property type="project" value="TreeGrafter"/>
</dbReference>
<evidence type="ECO:0000256" key="1">
    <source>
        <dbReference type="ARBA" id="ARBA00023002"/>
    </source>
</evidence>
<dbReference type="PATRIC" id="fig|1232683.4.peg.93"/>
<sequence>MASALNDYFNSPGIGLGCMNLSHAYGSPVAEPDAINALHAAFDMGYRHFDTATLYGGGKNETLVGKALKAKRQSLFLASKCGMAIGQESGTKEINGRPDILKSQCEASLRRLQTDHIDLYYLHRLDPKVAIEESVGALAELVHEGKIGAIGLSEVSAATLARAQKEHPIAALQTEYSLWSRNPEIAVLDACKNSGTAFVAFSPLARGFLANGLRDISTLEPKDIRNNMPRFNAENYPKNLMLLDKYLQIAEAADCTPAQMALAWVRSRGDFIVPIPGTRYVEHMEDNLSADAVTLSDDTLSQLDALINQSTVHGPRYNSAQQTEIDTEEFA</sequence>
<dbReference type="InterPro" id="IPR050791">
    <property type="entry name" value="Aldo-Keto_reductase"/>
</dbReference>
<dbReference type="RefSeq" id="WP_036182322.1">
    <property type="nucleotide sequence ID" value="NZ_JMQN01000004.1"/>
</dbReference>
<dbReference type="STRING" id="1232683.ADIMK_0093"/>
<reference evidence="3 4" key="1">
    <citation type="submission" date="2014-04" db="EMBL/GenBank/DDBJ databases">
        <title>Marinobacterium kochiensis sp. nov., isolated from sediment sample collected from Kochi backwaters in Kerala, India.</title>
        <authorList>
            <person name="Singh A."/>
            <person name="Pinnaka A.K."/>
        </authorList>
    </citation>
    <scope>NUCLEOTIDE SEQUENCE [LARGE SCALE GENOMIC DNA]</scope>
    <source>
        <strain evidence="3 4">AK27</strain>
    </source>
</reference>
<evidence type="ECO:0000313" key="4">
    <source>
        <dbReference type="Proteomes" id="UP000028252"/>
    </source>
</evidence>
<dbReference type="SUPFAM" id="SSF51430">
    <property type="entry name" value="NAD(P)-linked oxidoreductase"/>
    <property type="match status" value="1"/>
</dbReference>
<dbReference type="PANTHER" id="PTHR43625">
    <property type="entry name" value="AFLATOXIN B1 ALDEHYDE REDUCTASE"/>
    <property type="match status" value="1"/>
</dbReference>
<dbReference type="AlphaFoldDB" id="A0A081G4S6"/>
<dbReference type="InterPro" id="IPR036812">
    <property type="entry name" value="NAD(P)_OxRdtase_dom_sf"/>
</dbReference>
<dbReference type="PRINTS" id="PR00069">
    <property type="entry name" value="ALDKETRDTASE"/>
</dbReference>
<feature type="domain" description="NADP-dependent oxidoreductase" evidence="2">
    <location>
        <begin position="14"/>
        <end position="307"/>
    </location>
</feature>
<dbReference type="PANTHER" id="PTHR43625:SF40">
    <property type="entry name" value="ALDO-KETO REDUCTASE YAKC [NADP(+)]"/>
    <property type="match status" value="1"/>
</dbReference>
<name>A0A081G4S6_9GAMM</name>
<comment type="caution">
    <text evidence="3">The sequence shown here is derived from an EMBL/GenBank/DDBJ whole genome shotgun (WGS) entry which is preliminary data.</text>
</comment>
<dbReference type="InterPro" id="IPR023210">
    <property type="entry name" value="NADP_OxRdtase_dom"/>
</dbReference>
<organism evidence="3 4">
    <name type="scientific">Marinobacterium lacunae</name>
    <dbReference type="NCBI Taxonomy" id="1232683"/>
    <lineage>
        <taxon>Bacteria</taxon>
        <taxon>Pseudomonadati</taxon>
        <taxon>Pseudomonadota</taxon>
        <taxon>Gammaproteobacteria</taxon>
        <taxon>Oceanospirillales</taxon>
        <taxon>Oceanospirillaceae</taxon>
        <taxon>Marinobacterium</taxon>
    </lineage>
</organism>
<keyword evidence="1" id="KW-0560">Oxidoreductase</keyword>
<proteinExistence type="predicted"/>
<protein>
    <submittedName>
        <fullName evidence="3">Aldo-keto reductase</fullName>
    </submittedName>
</protein>
<dbReference type="GO" id="GO:0016491">
    <property type="term" value="F:oxidoreductase activity"/>
    <property type="evidence" value="ECO:0007669"/>
    <property type="project" value="UniProtKB-KW"/>
</dbReference>
<keyword evidence="4" id="KW-1185">Reference proteome</keyword>
<evidence type="ECO:0000259" key="2">
    <source>
        <dbReference type="Pfam" id="PF00248"/>
    </source>
</evidence>